<feature type="region of interest" description="Disordered" evidence="12">
    <location>
        <begin position="183"/>
        <end position="202"/>
    </location>
</feature>
<reference evidence="17" key="1">
    <citation type="submission" date="2011-03" db="EMBL/GenBank/DDBJ databases">
        <title>Version 3 of the genome sequence of Otolemur garnettii (Bushbaby).</title>
        <authorList>
            <consortium name="The Broad Institute Genome Sequencing Platform"/>
            <person name="Di Palma F."/>
            <person name="Johnson J."/>
            <person name="Lander E.S."/>
            <person name="Lindblad-Toh K."/>
            <person name="Jaffe D.B."/>
            <person name="Gnerre S."/>
            <person name="MacCallum I."/>
            <person name="Przybylski D."/>
            <person name="Ribeiro F.J."/>
            <person name="Burton J.N."/>
            <person name="Walker B.J."/>
            <person name="Sharpe T."/>
            <person name="Hall G."/>
        </authorList>
    </citation>
    <scope>NUCLEOTIDE SEQUENCE [LARGE SCALE GENOMIC DNA]</scope>
</reference>
<comment type="catalytic activity">
    <reaction evidence="8">
        <text>(2R)-2-hydroxy-3-(4-hydroxyphenyl)propanoate + NAD(+) = 3-(4-hydroxyphenyl)pyruvate + NADH + H(+)</text>
        <dbReference type="Rhea" id="RHEA:10780"/>
        <dbReference type="ChEBI" id="CHEBI:10980"/>
        <dbReference type="ChEBI" id="CHEBI:15378"/>
        <dbReference type="ChEBI" id="CHEBI:36242"/>
        <dbReference type="ChEBI" id="CHEBI:57540"/>
        <dbReference type="ChEBI" id="CHEBI:57945"/>
    </reaction>
    <physiologicalReaction direction="right-to-left" evidence="8">
        <dbReference type="Rhea" id="RHEA:10782"/>
    </physiologicalReaction>
</comment>
<evidence type="ECO:0000256" key="3">
    <source>
        <dbReference type="ARBA" id="ARBA00023002"/>
    </source>
</evidence>
<evidence type="ECO:0000256" key="12">
    <source>
        <dbReference type="SAM" id="MobiDB-lite"/>
    </source>
</evidence>
<proteinExistence type="inferred from homology"/>
<dbReference type="AlphaFoldDB" id="H0XJW4"/>
<dbReference type="GO" id="GO:0047860">
    <property type="term" value="F:diiodophenylpyruvate reductase (NAD+) activity"/>
    <property type="evidence" value="ECO:0007669"/>
    <property type="project" value="UniProtKB-EC"/>
</dbReference>
<name>H0XJW4_OTOGA</name>
<dbReference type="EMBL" id="AAQR03114122">
    <property type="status" value="NOT_ANNOTATED_CDS"/>
    <property type="molecule type" value="Genomic_DNA"/>
</dbReference>
<evidence type="ECO:0000256" key="10">
    <source>
        <dbReference type="ARBA" id="ARBA00048554"/>
    </source>
</evidence>
<evidence type="ECO:0000313" key="17">
    <source>
        <dbReference type="Proteomes" id="UP000005225"/>
    </source>
</evidence>
<keyword evidence="3 11" id="KW-0560">Oxidoreductase</keyword>
<comment type="catalytic activity">
    <reaction evidence="9">
        <text>(S)-2-hydroxyglutarate + NAD(+) = 2-oxoglutarate + NADH + H(+)</text>
        <dbReference type="Rhea" id="RHEA:57172"/>
        <dbReference type="ChEBI" id="CHEBI:15378"/>
        <dbReference type="ChEBI" id="CHEBI:16782"/>
        <dbReference type="ChEBI" id="CHEBI:16810"/>
        <dbReference type="ChEBI" id="CHEBI:57540"/>
        <dbReference type="ChEBI" id="CHEBI:57945"/>
    </reaction>
    <physiologicalReaction direction="right-to-left" evidence="9">
        <dbReference type="Rhea" id="RHEA:57174"/>
    </physiologicalReaction>
</comment>
<comment type="catalytic activity">
    <reaction evidence="10">
        <text>(S)-malate + NAD(+) = oxaloacetate + NADH + H(+)</text>
        <dbReference type="Rhea" id="RHEA:21432"/>
        <dbReference type="ChEBI" id="CHEBI:15378"/>
        <dbReference type="ChEBI" id="CHEBI:15589"/>
        <dbReference type="ChEBI" id="CHEBI:16452"/>
        <dbReference type="ChEBI" id="CHEBI:57540"/>
        <dbReference type="ChEBI" id="CHEBI:57945"/>
        <dbReference type="EC" id="1.1.1.37"/>
    </reaction>
    <physiologicalReaction direction="left-to-right" evidence="10">
        <dbReference type="Rhea" id="RHEA:21433"/>
    </physiologicalReaction>
    <physiologicalReaction direction="right-to-left" evidence="10">
        <dbReference type="Rhea" id="RHEA:21434"/>
    </physiologicalReaction>
</comment>
<feature type="domain" description="Lactate/malate dehydrogenase N-terminal" evidence="14">
    <location>
        <begin position="19"/>
        <end position="114"/>
    </location>
</feature>
<dbReference type="GO" id="GO:0030060">
    <property type="term" value="F:L-malate dehydrogenase (NAD+) activity"/>
    <property type="evidence" value="ECO:0007669"/>
    <property type="project" value="UniProtKB-EC"/>
</dbReference>
<evidence type="ECO:0000256" key="9">
    <source>
        <dbReference type="ARBA" id="ARBA00048549"/>
    </source>
</evidence>
<sequence length="286" mass="30852">KDQPIILAPLGITLVMGFLDGILLELQHCSLSLLKDIATGKKEVSFKDLDTVIPMGTMPRREATEKKDLQKANVKILKHQGAALEKYAKKVGKPANPNCPAPTKAAPPDPKKNFSSLTSLDHNQAEARIALKLGVTANDVKDVIFWGNYSSNQRPDVNLAKVKPQEYLKDDSWLRGESISTCSHTAGSATRAPPLPSDMSAAETTSDHVSDIQLGCPKEGLGPGILSGSAYRILHDPLCSVPVAAKSETRKVARSPVNEFSREKVGLTAKEPAEGKKLVLNFFPVL</sequence>
<dbReference type="EC" id="1.1.1.96" evidence="5"/>
<evidence type="ECO:0000259" key="14">
    <source>
        <dbReference type="Pfam" id="PF00056"/>
    </source>
</evidence>
<evidence type="ECO:0000256" key="2">
    <source>
        <dbReference type="ARBA" id="ARBA00019899"/>
    </source>
</evidence>
<dbReference type="EMBL" id="AAQR03114121">
    <property type="status" value="NOT_ANNOTATED_CDS"/>
    <property type="molecule type" value="Genomic_DNA"/>
</dbReference>
<dbReference type="GO" id="GO:0006108">
    <property type="term" value="P:malate metabolic process"/>
    <property type="evidence" value="ECO:0007669"/>
    <property type="project" value="InterPro"/>
</dbReference>
<evidence type="ECO:0000256" key="7">
    <source>
        <dbReference type="ARBA" id="ARBA00045153"/>
    </source>
</evidence>
<dbReference type="STRING" id="30611.ENSOGAP00000016404"/>
<evidence type="ECO:0000256" key="11">
    <source>
        <dbReference type="RuleBase" id="RU003369"/>
    </source>
</evidence>
<dbReference type="Gene3D" id="3.40.50.720">
    <property type="entry name" value="NAD(P)-binding Rossmann-like Domain"/>
    <property type="match status" value="1"/>
</dbReference>
<accession>H0XJW4</accession>
<dbReference type="Pfam" id="PF00056">
    <property type="entry name" value="Ldh_1_N"/>
    <property type="match status" value="1"/>
</dbReference>
<evidence type="ECO:0000256" key="13">
    <source>
        <dbReference type="SAM" id="Phobius"/>
    </source>
</evidence>
<keyword evidence="13" id="KW-0472">Membrane</keyword>
<protein>
    <recommendedName>
        <fullName evidence="2">Malate dehydrogenase, cytoplasmic</fullName>
        <ecNumber evidence="5">1.1.1.96</ecNumber>
    </recommendedName>
    <alternativeName>
        <fullName evidence="6">Aromatic alpha-keto acid reductase</fullName>
    </alternativeName>
    <alternativeName>
        <fullName evidence="4">Cytosolic malate dehydrogenase</fullName>
    </alternativeName>
</protein>
<dbReference type="InterPro" id="IPR001236">
    <property type="entry name" value="Lactate/malate_DH_N"/>
</dbReference>
<dbReference type="Gene3D" id="3.90.110.10">
    <property type="entry name" value="Lactate dehydrogenase/glycoside hydrolase, family 4, C-terminal"/>
    <property type="match status" value="1"/>
</dbReference>
<reference evidence="16" key="3">
    <citation type="submission" date="2025-09" db="UniProtKB">
        <authorList>
            <consortium name="Ensembl"/>
        </authorList>
    </citation>
    <scope>IDENTIFICATION</scope>
</reference>
<dbReference type="InParanoid" id="H0XJW4"/>
<dbReference type="InterPro" id="IPR022383">
    <property type="entry name" value="Lactate/malate_DH_C"/>
</dbReference>
<comment type="function">
    <text evidence="7">Catalyzes the reduction of aromatic alpha-keto acids in the presence of NADH. Plays essential roles in the malate-aspartate shuttle and the tricarboxylic acid cycle, important in mitochondrial NADH supply for oxidative phosphorylation. Catalyzes the reduction of 2-oxoglutarate to 2-hydroxyglutarate, leading to elevated reactive oxygen species (ROS).</text>
</comment>
<evidence type="ECO:0000256" key="4">
    <source>
        <dbReference type="ARBA" id="ARBA00030284"/>
    </source>
</evidence>
<dbReference type="PANTHER" id="PTHR23382">
    <property type="entry name" value="MALATE DEHYDROGENASE"/>
    <property type="match status" value="1"/>
</dbReference>
<evidence type="ECO:0000313" key="16">
    <source>
        <dbReference type="Ensembl" id="ENSOGAP00000016404.1"/>
    </source>
</evidence>
<feature type="transmembrane region" description="Helical" evidence="13">
    <location>
        <begin position="6"/>
        <end position="26"/>
    </location>
</feature>
<dbReference type="Proteomes" id="UP000005225">
    <property type="component" value="Unassembled WGS sequence"/>
</dbReference>
<dbReference type="InterPro" id="IPR015955">
    <property type="entry name" value="Lactate_DH/Glyco_Ohase_4_C"/>
</dbReference>
<keyword evidence="17" id="KW-1185">Reference proteome</keyword>
<feature type="domain" description="Lactate/malate dehydrogenase C-terminal" evidence="15">
    <location>
        <begin position="118"/>
        <end position="274"/>
    </location>
</feature>
<keyword evidence="13" id="KW-0812">Transmembrane</keyword>
<reference evidence="16" key="2">
    <citation type="submission" date="2025-08" db="UniProtKB">
        <authorList>
            <consortium name="Ensembl"/>
        </authorList>
    </citation>
    <scope>IDENTIFICATION</scope>
</reference>
<dbReference type="HOGENOM" id="CLU_040727_2_0_1"/>
<dbReference type="eggNOG" id="KOG1496">
    <property type="taxonomic scope" value="Eukaryota"/>
</dbReference>
<dbReference type="SUPFAM" id="SSF56327">
    <property type="entry name" value="LDH C-terminal domain-like"/>
    <property type="match status" value="1"/>
</dbReference>
<dbReference type="SUPFAM" id="SSF51735">
    <property type="entry name" value="NAD(P)-binding Rossmann-fold domains"/>
    <property type="match status" value="1"/>
</dbReference>
<organism evidence="16 17">
    <name type="scientific">Otolemur garnettii</name>
    <name type="common">Small-eared galago</name>
    <name type="synonym">Garnett's greater bushbaby</name>
    <dbReference type="NCBI Taxonomy" id="30611"/>
    <lineage>
        <taxon>Eukaryota</taxon>
        <taxon>Metazoa</taxon>
        <taxon>Chordata</taxon>
        <taxon>Craniata</taxon>
        <taxon>Vertebrata</taxon>
        <taxon>Euteleostomi</taxon>
        <taxon>Mammalia</taxon>
        <taxon>Eutheria</taxon>
        <taxon>Euarchontoglires</taxon>
        <taxon>Primates</taxon>
        <taxon>Strepsirrhini</taxon>
        <taxon>Lorisiformes</taxon>
        <taxon>Galagidae</taxon>
        <taxon>Otolemur</taxon>
    </lineage>
</organism>
<dbReference type="InterPro" id="IPR010945">
    <property type="entry name" value="Malate_DH_type2"/>
</dbReference>
<dbReference type="OMA" id="YICAEHA"/>
<comment type="similarity">
    <text evidence="1">Belongs to the LDH/MDH superfamily. MDH type 2 family.</text>
</comment>
<evidence type="ECO:0000256" key="5">
    <source>
        <dbReference type="ARBA" id="ARBA00034331"/>
    </source>
</evidence>
<dbReference type="InterPro" id="IPR036291">
    <property type="entry name" value="NAD(P)-bd_dom_sf"/>
</dbReference>
<keyword evidence="13" id="KW-1133">Transmembrane helix</keyword>
<evidence type="ECO:0000259" key="15">
    <source>
        <dbReference type="Pfam" id="PF02866"/>
    </source>
</evidence>
<dbReference type="Pfam" id="PF02866">
    <property type="entry name" value="Ldh_1_C"/>
    <property type="match status" value="1"/>
</dbReference>
<evidence type="ECO:0000256" key="6">
    <source>
        <dbReference type="ARBA" id="ARBA00034373"/>
    </source>
</evidence>
<dbReference type="Ensembl" id="ENSOGAT00000034476.1">
    <property type="protein sequence ID" value="ENSOGAP00000016404.1"/>
    <property type="gene ID" value="ENSOGAG00000029601.1"/>
</dbReference>
<dbReference type="GeneTree" id="ENSGT00530000063410"/>
<evidence type="ECO:0000256" key="8">
    <source>
        <dbReference type="ARBA" id="ARBA00048099"/>
    </source>
</evidence>
<evidence type="ECO:0000256" key="1">
    <source>
        <dbReference type="ARBA" id="ARBA00009613"/>
    </source>
</evidence>